<dbReference type="Gramene" id="OE9A058660T1">
    <property type="protein sequence ID" value="OE9A058660C1"/>
    <property type="gene ID" value="OE9A058660"/>
</dbReference>
<keyword evidence="3" id="KW-1185">Reference proteome</keyword>
<sequence>VIPYVAATIAVEVLLSRNTSNSGCNSPLLYVRRQHRSTTTDGNVAVVALLVLQVIMVVMWCSN</sequence>
<evidence type="ECO:0000313" key="2">
    <source>
        <dbReference type="EMBL" id="CAA3033317.1"/>
    </source>
</evidence>
<accession>A0A8S0VMK3</accession>
<feature type="non-terminal residue" evidence="2">
    <location>
        <position position="1"/>
    </location>
</feature>
<reference evidence="2 3" key="1">
    <citation type="submission" date="2019-12" db="EMBL/GenBank/DDBJ databases">
        <authorList>
            <person name="Alioto T."/>
            <person name="Alioto T."/>
            <person name="Gomez Garrido J."/>
        </authorList>
    </citation>
    <scope>NUCLEOTIDE SEQUENCE [LARGE SCALE GENOMIC DNA]</scope>
</reference>
<dbReference type="EMBL" id="CACTIH010010276">
    <property type="protein sequence ID" value="CAA3033317.1"/>
    <property type="molecule type" value="Genomic_DNA"/>
</dbReference>
<protein>
    <submittedName>
        <fullName evidence="2">Uncharacterized protein</fullName>
    </submittedName>
</protein>
<keyword evidence="1" id="KW-1133">Transmembrane helix</keyword>
<dbReference type="AlphaFoldDB" id="A0A8S0VMK3"/>
<keyword evidence="1" id="KW-0472">Membrane</keyword>
<feature type="transmembrane region" description="Helical" evidence="1">
    <location>
        <begin position="42"/>
        <end position="60"/>
    </location>
</feature>
<comment type="caution">
    <text evidence="2">The sequence shown here is derived from an EMBL/GenBank/DDBJ whole genome shotgun (WGS) entry which is preliminary data.</text>
</comment>
<name>A0A8S0VMK3_OLEEU</name>
<dbReference type="Proteomes" id="UP000594638">
    <property type="component" value="Unassembled WGS sequence"/>
</dbReference>
<feature type="non-terminal residue" evidence="2">
    <location>
        <position position="63"/>
    </location>
</feature>
<evidence type="ECO:0000256" key="1">
    <source>
        <dbReference type="SAM" id="Phobius"/>
    </source>
</evidence>
<gene>
    <name evidence="2" type="ORF">OLEA9_A058660</name>
</gene>
<keyword evidence="1" id="KW-0812">Transmembrane</keyword>
<organism evidence="2 3">
    <name type="scientific">Olea europaea subsp. europaea</name>
    <dbReference type="NCBI Taxonomy" id="158383"/>
    <lineage>
        <taxon>Eukaryota</taxon>
        <taxon>Viridiplantae</taxon>
        <taxon>Streptophyta</taxon>
        <taxon>Embryophyta</taxon>
        <taxon>Tracheophyta</taxon>
        <taxon>Spermatophyta</taxon>
        <taxon>Magnoliopsida</taxon>
        <taxon>eudicotyledons</taxon>
        <taxon>Gunneridae</taxon>
        <taxon>Pentapetalae</taxon>
        <taxon>asterids</taxon>
        <taxon>lamiids</taxon>
        <taxon>Lamiales</taxon>
        <taxon>Oleaceae</taxon>
        <taxon>Oleeae</taxon>
        <taxon>Olea</taxon>
    </lineage>
</organism>
<evidence type="ECO:0000313" key="3">
    <source>
        <dbReference type="Proteomes" id="UP000594638"/>
    </source>
</evidence>
<proteinExistence type="predicted"/>